<sequence>MGVCSRTNFMASRNCLSQGQAPGELSGGVLGVGFWRHRGGEDVSR</sequence>
<dbReference type="EMBL" id="JYDW01001554">
    <property type="protein sequence ID" value="KRZ47029.1"/>
    <property type="molecule type" value="Genomic_DNA"/>
</dbReference>
<organism evidence="1 2">
    <name type="scientific">Trichinella nativa</name>
    <dbReference type="NCBI Taxonomy" id="6335"/>
    <lineage>
        <taxon>Eukaryota</taxon>
        <taxon>Metazoa</taxon>
        <taxon>Ecdysozoa</taxon>
        <taxon>Nematoda</taxon>
        <taxon>Enoplea</taxon>
        <taxon>Dorylaimia</taxon>
        <taxon>Trichinellida</taxon>
        <taxon>Trichinellidae</taxon>
        <taxon>Trichinella</taxon>
    </lineage>
</organism>
<comment type="caution">
    <text evidence="1">The sequence shown here is derived from an EMBL/GenBank/DDBJ whole genome shotgun (WGS) entry which is preliminary data.</text>
</comment>
<accession>A0A0V1KJF7</accession>
<dbReference type="Proteomes" id="UP000054721">
    <property type="component" value="Unassembled WGS sequence"/>
</dbReference>
<proteinExistence type="predicted"/>
<dbReference type="AlphaFoldDB" id="A0A0V1KJF7"/>
<keyword evidence="2" id="KW-1185">Reference proteome</keyword>
<gene>
    <name evidence="1" type="ORF">T02_14</name>
</gene>
<name>A0A0V1KJF7_9BILA</name>
<evidence type="ECO:0000313" key="1">
    <source>
        <dbReference type="EMBL" id="KRZ47029.1"/>
    </source>
</evidence>
<evidence type="ECO:0000313" key="2">
    <source>
        <dbReference type="Proteomes" id="UP000054721"/>
    </source>
</evidence>
<reference evidence="1 2" key="1">
    <citation type="submission" date="2015-05" db="EMBL/GenBank/DDBJ databases">
        <title>Evolution of Trichinella species and genotypes.</title>
        <authorList>
            <person name="Korhonen P.K."/>
            <person name="Edoardo P."/>
            <person name="Giuseppe L.R."/>
            <person name="Gasser R.B."/>
        </authorList>
    </citation>
    <scope>NUCLEOTIDE SEQUENCE [LARGE SCALE GENOMIC DNA]</scope>
    <source>
        <strain evidence="1">ISS10</strain>
    </source>
</reference>
<protein>
    <submittedName>
        <fullName evidence="1">Uncharacterized protein</fullName>
    </submittedName>
</protein>